<evidence type="ECO:0000259" key="1">
    <source>
        <dbReference type="Pfam" id="PF13453"/>
    </source>
</evidence>
<dbReference type="Pfam" id="PF13453">
    <property type="entry name" value="Zn_ribbon_TFIIB"/>
    <property type="match status" value="1"/>
</dbReference>
<dbReference type="EMBL" id="CP060028">
    <property type="protein sequence ID" value="QND79855.1"/>
    <property type="molecule type" value="Genomic_DNA"/>
</dbReference>
<name>A0ABX6R9A3_PSEMX</name>
<keyword evidence="3" id="KW-1185">Reference proteome</keyword>
<proteinExistence type="predicted"/>
<dbReference type="RefSeq" id="WP_185895160.1">
    <property type="nucleotide sequence ID" value="NZ_CP060028.1"/>
</dbReference>
<dbReference type="Proteomes" id="UP000515506">
    <property type="component" value="Chromosome"/>
</dbReference>
<accession>A0ABX6R9A3</accession>
<sequence>MQCPKCHSTMEPIAMAQANVHRCEGCKGLWFEMVDHETLKHRAGELDVGDPVQGEQYNKIDRIKCPACVGHRDLIRMVDPLQPHIWFESCKGCYGRFYDAGEYRDFAEIEFADLIKDWNAPERL</sequence>
<gene>
    <name evidence="2" type="ORF">H4W19_16255</name>
</gene>
<evidence type="ECO:0000313" key="2">
    <source>
        <dbReference type="EMBL" id="QND79855.1"/>
    </source>
</evidence>
<organism evidence="2 3">
    <name type="scientific">Pseudoxanthomonas mexicana</name>
    <dbReference type="NCBI Taxonomy" id="128785"/>
    <lineage>
        <taxon>Bacteria</taxon>
        <taxon>Pseudomonadati</taxon>
        <taxon>Pseudomonadota</taxon>
        <taxon>Gammaproteobacteria</taxon>
        <taxon>Lysobacterales</taxon>
        <taxon>Lysobacteraceae</taxon>
        <taxon>Pseudoxanthomonas</taxon>
    </lineage>
</organism>
<protein>
    <submittedName>
        <fullName evidence="2">Zf-TFIIB domain-containing protein</fullName>
    </submittedName>
</protein>
<evidence type="ECO:0000313" key="3">
    <source>
        <dbReference type="Proteomes" id="UP000515506"/>
    </source>
</evidence>
<dbReference type="InterPro" id="IPR027392">
    <property type="entry name" value="TF_Znf"/>
</dbReference>
<feature type="domain" description="Transcription factor zinc-finger" evidence="1">
    <location>
        <begin position="2"/>
        <end position="40"/>
    </location>
</feature>
<reference evidence="2 3" key="1">
    <citation type="submission" date="2020-08" db="EMBL/GenBank/DDBJ databases">
        <title>Streptomycin resistant and MDR strain, P. mexicana.</title>
        <authorList>
            <person name="Ganesh-kumar S."/>
            <person name="Zhe T."/>
            <person name="Yu Z."/>
            <person name="Min Y."/>
        </authorList>
    </citation>
    <scope>NUCLEOTIDE SEQUENCE [LARGE SCALE GENOMIC DNA]</scope>
    <source>
        <strain evidence="2 3">GTZY</strain>
    </source>
</reference>